<feature type="transmembrane region" description="Helical" evidence="1">
    <location>
        <begin position="33"/>
        <end position="52"/>
    </location>
</feature>
<reference evidence="3" key="1">
    <citation type="submission" date="2021-01" db="EMBL/GenBank/DDBJ databases">
        <authorList>
            <person name="Corre E."/>
            <person name="Pelletier E."/>
            <person name="Niang G."/>
            <person name="Scheremetjew M."/>
            <person name="Finn R."/>
            <person name="Kale V."/>
            <person name="Holt S."/>
            <person name="Cochrane G."/>
            <person name="Meng A."/>
            <person name="Brown T."/>
            <person name="Cohen L."/>
        </authorList>
    </citation>
    <scope>NUCLEOTIDE SEQUENCE</scope>
    <source>
        <strain evidence="3">CCMP443</strain>
    </source>
</reference>
<sequence length="99" mass="10911">MGVSKDIPKYPCIYPNPSFGEVTKNFRADDYKIMALATLASIPYGYFAGTARLPQMRVPSMIMSGIIGLHGGFFIAYQQSGGRLMGRLANDAEVRELMK</sequence>
<organism evidence="3">
    <name type="scientific">Hemiselmis tepida</name>
    <dbReference type="NCBI Taxonomy" id="464990"/>
    <lineage>
        <taxon>Eukaryota</taxon>
        <taxon>Cryptophyceae</taxon>
        <taxon>Cryptomonadales</taxon>
        <taxon>Hemiselmidaceae</taxon>
        <taxon>Hemiselmis</taxon>
    </lineage>
</organism>
<dbReference type="InterPro" id="IPR019721">
    <property type="entry name" value="NADH-UbQ_OxRdtase_su21_N"/>
</dbReference>
<protein>
    <recommendedName>
        <fullName evidence="2">NADH-ubiquinone oxidoreductase 21kDa subunit N-terminal domain-containing protein</fullName>
    </recommendedName>
</protein>
<dbReference type="Pfam" id="PF10785">
    <property type="entry name" value="NADH-u_ox-rdase"/>
    <property type="match status" value="1"/>
</dbReference>
<proteinExistence type="predicted"/>
<dbReference type="PANTHER" id="PTHR34062:SF1">
    <property type="entry name" value="NADH-UBIQUINONE OXIDOREDUCTASE 21KDA SUBUNIT N-TERMINAL DOMAIN-CONTAINING PROTEIN"/>
    <property type="match status" value="1"/>
</dbReference>
<keyword evidence="1" id="KW-0472">Membrane</keyword>
<evidence type="ECO:0000256" key="1">
    <source>
        <dbReference type="SAM" id="Phobius"/>
    </source>
</evidence>
<dbReference type="AlphaFoldDB" id="A0A7S0W5T6"/>
<accession>A0A7S0W5T6</accession>
<dbReference type="InterPro" id="IPR053229">
    <property type="entry name" value="NADH-Q_oxidrdct_subunit"/>
</dbReference>
<gene>
    <name evidence="3" type="ORF">HTEP1355_LOCUS17381</name>
</gene>
<keyword evidence="1" id="KW-1133">Transmembrane helix</keyword>
<name>A0A7S0W5T6_9CRYP</name>
<keyword evidence="1" id="KW-0812">Transmembrane</keyword>
<feature type="transmembrane region" description="Helical" evidence="1">
    <location>
        <begin position="58"/>
        <end position="77"/>
    </location>
</feature>
<evidence type="ECO:0000313" key="3">
    <source>
        <dbReference type="EMBL" id="CAD8803703.1"/>
    </source>
</evidence>
<evidence type="ECO:0000259" key="2">
    <source>
        <dbReference type="Pfam" id="PF10785"/>
    </source>
</evidence>
<feature type="domain" description="NADH-ubiquinone oxidoreductase 21kDa subunit N-terminal" evidence="2">
    <location>
        <begin position="8"/>
        <end position="86"/>
    </location>
</feature>
<dbReference type="EMBL" id="HBFN01030076">
    <property type="protein sequence ID" value="CAD8803703.1"/>
    <property type="molecule type" value="Transcribed_RNA"/>
</dbReference>
<dbReference type="PANTHER" id="PTHR34062">
    <property type="entry name" value="OXIDOREDUCTASE 21 KDA SUBUNIT, PUTATIVE (AFU_ORTHOLOGUE AFUA_4G04750)-RELATED"/>
    <property type="match status" value="1"/>
</dbReference>